<feature type="non-terminal residue" evidence="2">
    <location>
        <position position="52"/>
    </location>
</feature>
<accession>A0ABD0QEN9</accession>
<dbReference type="Proteomes" id="UP001529510">
    <property type="component" value="Unassembled WGS sequence"/>
</dbReference>
<organism evidence="2 3">
    <name type="scientific">Cirrhinus mrigala</name>
    <name type="common">Mrigala</name>
    <dbReference type="NCBI Taxonomy" id="683832"/>
    <lineage>
        <taxon>Eukaryota</taxon>
        <taxon>Metazoa</taxon>
        <taxon>Chordata</taxon>
        <taxon>Craniata</taxon>
        <taxon>Vertebrata</taxon>
        <taxon>Euteleostomi</taxon>
        <taxon>Actinopterygii</taxon>
        <taxon>Neopterygii</taxon>
        <taxon>Teleostei</taxon>
        <taxon>Ostariophysi</taxon>
        <taxon>Cypriniformes</taxon>
        <taxon>Cyprinidae</taxon>
        <taxon>Labeoninae</taxon>
        <taxon>Labeonini</taxon>
        <taxon>Cirrhinus</taxon>
    </lineage>
</organism>
<sequence length="52" mass="5505">PTETVTLPCGRTGKDERTRVSERTEAAMRLYNQTGSAVRARPAGNGAGEVAD</sequence>
<proteinExistence type="predicted"/>
<dbReference type="AlphaFoldDB" id="A0ABD0QEN9"/>
<dbReference type="EMBL" id="JAMKFB020000009">
    <property type="protein sequence ID" value="KAL0184315.1"/>
    <property type="molecule type" value="Genomic_DNA"/>
</dbReference>
<feature type="non-terminal residue" evidence="2">
    <location>
        <position position="1"/>
    </location>
</feature>
<evidence type="ECO:0000256" key="1">
    <source>
        <dbReference type="SAM" id="MobiDB-lite"/>
    </source>
</evidence>
<protein>
    <submittedName>
        <fullName evidence="2">Uncharacterized protein</fullName>
    </submittedName>
</protein>
<reference evidence="2 3" key="1">
    <citation type="submission" date="2024-05" db="EMBL/GenBank/DDBJ databases">
        <title>Genome sequencing and assembly of Indian major carp, Cirrhinus mrigala (Hamilton, 1822).</title>
        <authorList>
            <person name="Mohindra V."/>
            <person name="Chowdhury L.M."/>
            <person name="Lal K."/>
            <person name="Jena J.K."/>
        </authorList>
    </citation>
    <scope>NUCLEOTIDE SEQUENCE [LARGE SCALE GENOMIC DNA]</scope>
    <source>
        <strain evidence="2">CM1030</strain>
        <tissue evidence="2">Blood</tissue>
    </source>
</reference>
<gene>
    <name evidence="2" type="ORF">M9458_020011</name>
</gene>
<evidence type="ECO:0000313" key="3">
    <source>
        <dbReference type="Proteomes" id="UP001529510"/>
    </source>
</evidence>
<keyword evidence="3" id="KW-1185">Reference proteome</keyword>
<feature type="region of interest" description="Disordered" evidence="1">
    <location>
        <begin position="1"/>
        <end position="20"/>
    </location>
</feature>
<evidence type="ECO:0000313" key="2">
    <source>
        <dbReference type="EMBL" id="KAL0184315.1"/>
    </source>
</evidence>
<comment type="caution">
    <text evidence="2">The sequence shown here is derived from an EMBL/GenBank/DDBJ whole genome shotgun (WGS) entry which is preliminary data.</text>
</comment>
<name>A0ABD0QEN9_CIRMR</name>